<sequence>MISSDPNPDVILHAAPCTHRTLESISFSNRLRTSLFLSAQMSPLNTKAQHNYLLDAVRPVGYRQRNRLQWSTPEAGKQTDLSRELGWGMWRLTMRPAHYAP</sequence>
<dbReference type="AlphaFoldDB" id="A0A8J3V7N4"/>
<gene>
    <name evidence="1" type="ORF">Pth03_38880</name>
</gene>
<dbReference type="Proteomes" id="UP000605992">
    <property type="component" value="Unassembled WGS sequence"/>
</dbReference>
<name>A0A8J3V7N4_9ACTN</name>
<dbReference type="EMBL" id="BOOR01000027">
    <property type="protein sequence ID" value="GII55499.1"/>
    <property type="molecule type" value="Genomic_DNA"/>
</dbReference>
<accession>A0A8J3V7N4</accession>
<keyword evidence="2" id="KW-1185">Reference proteome</keyword>
<proteinExistence type="predicted"/>
<reference evidence="1" key="1">
    <citation type="submission" date="2021-01" db="EMBL/GenBank/DDBJ databases">
        <title>Whole genome shotgun sequence of Planotetraspora thailandica NBRC 104271.</title>
        <authorList>
            <person name="Komaki H."/>
            <person name="Tamura T."/>
        </authorList>
    </citation>
    <scope>NUCLEOTIDE SEQUENCE</scope>
    <source>
        <strain evidence="1">NBRC 104271</strain>
    </source>
</reference>
<organism evidence="1 2">
    <name type="scientific">Planotetraspora thailandica</name>
    <dbReference type="NCBI Taxonomy" id="487172"/>
    <lineage>
        <taxon>Bacteria</taxon>
        <taxon>Bacillati</taxon>
        <taxon>Actinomycetota</taxon>
        <taxon>Actinomycetes</taxon>
        <taxon>Streptosporangiales</taxon>
        <taxon>Streptosporangiaceae</taxon>
        <taxon>Planotetraspora</taxon>
    </lineage>
</organism>
<comment type="caution">
    <text evidence="1">The sequence shown here is derived from an EMBL/GenBank/DDBJ whole genome shotgun (WGS) entry which is preliminary data.</text>
</comment>
<evidence type="ECO:0000313" key="2">
    <source>
        <dbReference type="Proteomes" id="UP000605992"/>
    </source>
</evidence>
<evidence type="ECO:0000313" key="1">
    <source>
        <dbReference type="EMBL" id="GII55499.1"/>
    </source>
</evidence>
<protein>
    <submittedName>
        <fullName evidence="1">Uncharacterized protein</fullName>
    </submittedName>
</protein>